<gene>
    <name evidence="2" type="ORF">FAM23169_02174</name>
</gene>
<dbReference type="EMBL" id="MSBD01000049">
    <property type="protein sequence ID" value="ORN26030.1"/>
    <property type="molecule type" value="Genomic_DNA"/>
</dbReference>
<dbReference type="RefSeq" id="WP_084988983.1">
    <property type="nucleotide sequence ID" value="NZ_MSAU01000022.1"/>
</dbReference>
<keyword evidence="3" id="KW-1185">Reference proteome</keyword>
<sequence length="171" mass="19014">MNDELDEVQDLTDDASIPVVTETEADDDIDQNLGDNDDGSPSTGETDDVEEETSPTYTYQVKAGRIIQMTDGKDAMLQAIDKLLQTVRFAYPIYDEDYGHDLEDLLGKELPYTQTEVKRLLTEALEADDRVLDVEVQDIVPDTKGFLTVTALVTTIYGEISISPEVMINES</sequence>
<feature type="region of interest" description="Disordered" evidence="1">
    <location>
        <begin position="1"/>
        <end position="57"/>
    </location>
</feature>
<dbReference type="InterPro" id="IPR020288">
    <property type="entry name" value="Sheath_initiator"/>
</dbReference>
<evidence type="ECO:0000313" key="3">
    <source>
        <dbReference type="Proteomes" id="UP000193009"/>
    </source>
</evidence>
<evidence type="ECO:0000313" key="2">
    <source>
        <dbReference type="EMBL" id="ORN26030.1"/>
    </source>
</evidence>
<comment type="caution">
    <text evidence="2">The sequence shown here is derived from an EMBL/GenBank/DDBJ whole genome shotgun (WGS) entry which is preliminary data.</text>
</comment>
<organism evidence="2 3">
    <name type="scientific">Lentilactobacillus parabuchneri</name>
    <dbReference type="NCBI Taxonomy" id="152331"/>
    <lineage>
        <taxon>Bacteria</taxon>
        <taxon>Bacillati</taxon>
        <taxon>Bacillota</taxon>
        <taxon>Bacilli</taxon>
        <taxon>Lactobacillales</taxon>
        <taxon>Lactobacillaceae</taxon>
        <taxon>Lentilactobacillus</taxon>
    </lineage>
</organism>
<dbReference type="Gene3D" id="3.10.450.40">
    <property type="match status" value="1"/>
</dbReference>
<name>A0A1X1FD42_9LACO</name>
<dbReference type="AlphaFoldDB" id="A0A1X1FD42"/>
<accession>A0A1X1FD42</accession>
<proteinExistence type="predicted"/>
<evidence type="ECO:0008006" key="4">
    <source>
        <dbReference type="Google" id="ProtNLM"/>
    </source>
</evidence>
<protein>
    <recommendedName>
        <fullName evidence="4">DUF2634 domain-containing protein</fullName>
    </recommendedName>
</protein>
<feature type="compositionally biased region" description="Acidic residues" evidence="1">
    <location>
        <begin position="1"/>
        <end position="13"/>
    </location>
</feature>
<evidence type="ECO:0000256" key="1">
    <source>
        <dbReference type="SAM" id="MobiDB-lite"/>
    </source>
</evidence>
<dbReference type="Pfam" id="PF10934">
    <property type="entry name" value="Sheath_initiator"/>
    <property type="match status" value="1"/>
</dbReference>
<reference evidence="2 3" key="1">
    <citation type="journal article" date="2017" name="Front. Microbiol.">
        <title>The Histidine Decarboxylase Gene Cluster of Lactobacillus parabuchneri Was Gained by Horizontal Gene Transfer and Is Mobile within the Species.</title>
        <authorList>
            <person name="Wuthrich D."/>
            <person name="Berthoud H."/>
            <person name="Wechsler D."/>
            <person name="Eugster E."/>
            <person name="Irmler S."/>
            <person name="Bruggmann R."/>
        </authorList>
    </citation>
    <scope>NUCLEOTIDE SEQUENCE [LARGE SCALE GENOMIC DNA]</scope>
    <source>
        <strain evidence="2 3">FAM23169</strain>
    </source>
</reference>
<dbReference type="Proteomes" id="UP000193009">
    <property type="component" value="Unassembled WGS sequence"/>
</dbReference>
<feature type="compositionally biased region" description="Acidic residues" evidence="1">
    <location>
        <begin position="23"/>
        <end position="38"/>
    </location>
</feature>
<dbReference type="SUPFAM" id="SSF160719">
    <property type="entry name" value="gpW/gp25-like"/>
    <property type="match status" value="1"/>
</dbReference>